<name>A0ABW8KII1_9GAMM</name>
<feature type="domain" description="Pili assembly chaperone N-terminal" evidence="2">
    <location>
        <begin position="24"/>
        <end position="143"/>
    </location>
</feature>
<proteinExistence type="predicted"/>
<dbReference type="InterPro" id="IPR016147">
    <property type="entry name" value="Pili_assmbl_chaperone_N"/>
</dbReference>
<evidence type="ECO:0000313" key="3">
    <source>
        <dbReference type="EMBL" id="MFK2931776.1"/>
    </source>
</evidence>
<dbReference type="PROSITE" id="PS51257">
    <property type="entry name" value="PROKAR_LIPOPROTEIN"/>
    <property type="match status" value="1"/>
</dbReference>
<dbReference type="PANTHER" id="PTHR30251:SF4">
    <property type="entry name" value="SLR1668 PROTEIN"/>
    <property type="match status" value="1"/>
</dbReference>
<protein>
    <submittedName>
        <fullName evidence="3">Molecular chaperone</fullName>
    </submittedName>
</protein>
<feature type="signal peptide" evidence="1">
    <location>
        <begin position="1"/>
        <end position="21"/>
    </location>
</feature>
<gene>
    <name evidence="3" type="ORF">ISP14_13335</name>
</gene>
<dbReference type="InterPro" id="IPR013783">
    <property type="entry name" value="Ig-like_fold"/>
</dbReference>
<dbReference type="PANTHER" id="PTHR30251">
    <property type="entry name" value="PILUS ASSEMBLY CHAPERONE"/>
    <property type="match status" value="1"/>
</dbReference>
<organism evidence="3 4">
    <name type="scientific">Dyella agri</name>
    <dbReference type="NCBI Taxonomy" id="1926869"/>
    <lineage>
        <taxon>Bacteria</taxon>
        <taxon>Pseudomonadati</taxon>
        <taxon>Pseudomonadota</taxon>
        <taxon>Gammaproteobacteria</taxon>
        <taxon>Lysobacterales</taxon>
        <taxon>Rhodanobacteraceae</taxon>
        <taxon>Dyella</taxon>
    </lineage>
</organism>
<keyword evidence="1" id="KW-0732">Signal</keyword>
<dbReference type="InterPro" id="IPR050643">
    <property type="entry name" value="Periplasmic_pilus_chap"/>
</dbReference>
<accession>A0ABW8KII1</accession>
<evidence type="ECO:0000256" key="1">
    <source>
        <dbReference type="SAM" id="SignalP"/>
    </source>
</evidence>
<keyword evidence="4" id="KW-1185">Reference proteome</keyword>
<feature type="chain" id="PRO_5046088625" evidence="1">
    <location>
        <begin position="22"/>
        <end position="240"/>
    </location>
</feature>
<dbReference type="EMBL" id="JADIKL010000007">
    <property type="protein sequence ID" value="MFK2931776.1"/>
    <property type="molecule type" value="Genomic_DNA"/>
</dbReference>
<comment type="caution">
    <text evidence="3">The sequence shown here is derived from an EMBL/GenBank/DDBJ whole genome shotgun (WGS) entry which is preliminary data.</text>
</comment>
<reference evidence="3 4" key="1">
    <citation type="submission" date="2020-10" db="EMBL/GenBank/DDBJ databases">
        <title>Phylogeny of dyella-like bacteria.</title>
        <authorList>
            <person name="Fu J."/>
        </authorList>
    </citation>
    <scope>NUCLEOTIDE SEQUENCE [LARGE SCALE GENOMIC DNA]</scope>
    <source>
        <strain evidence="3 4">DKC-1</strain>
    </source>
</reference>
<dbReference type="Pfam" id="PF00345">
    <property type="entry name" value="PapD_N"/>
    <property type="match status" value="1"/>
</dbReference>
<evidence type="ECO:0000259" key="2">
    <source>
        <dbReference type="Pfam" id="PF00345"/>
    </source>
</evidence>
<dbReference type="InterPro" id="IPR008962">
    <property type="entry name" value="PapD-like_sf"/>
</dbReference>
<dbReference type="Proteomes" id="UP001620397">
    <property type="component" value="Unassembled WGS sequence"/>
</dbReference>
<sequence>MRILRLVFAATVVLACAATQAASLQISPVTVDMPSNANAVGITLSNPGDRPLYGQVRVFRWGQNDKGDTLDATGDMAASPPLIQVAPRGDQLVRLVRQSVGAVTTEQCYRVLIDEIPRPDAEAANGVTIRLRYSVPIFIHPAGAIGQPVLSWQLLRAPQGWLLRVANAGNRHGQIGKVELVAAGKTLTLNKGLLGYVLAGRTQQWKVDLDPDATLQGPLTIRASINGRPSEAAVAVSTPH</sequence>
<dbReference type="Gene3D" id="2.60.40.10">
    <property type="entry name" value="Immunoglobulins"/>
    <property type="match status" value="1"/>
</dbReference>
<evidence type="ECO:0000313" key="4">
    <source>
        <dbReference type="Proteomes" id="UP001620397"/>
    </source>
</evidence>
<dbReference type="SUPFAM" id="SSF49354">
    <property type="entry name" value="PapD-like"/>
    <property type="match status" value="1"/>
</dbReference>